<dbReference type="Pfam" id="PF12667">
    <property type="entry name" value="NigD_N"/>
    <property type="match status" value="1"/>
</dbReference>
<dbReference type="InterPro" id="IPR024299">
    <property type="entry name" value="NigD-like_OB_dom"/>
</dbReference>
<proteinExistence type="predicted"/>
<protein>
    <submittedName>
        <fullName evidence="4">NigD-like N-terminal domain-containing protein</fullName>
    </submittedName>
</protein>
<reference evidence="4" key="1">
    <citation type="submission" date="2020-08" db="EMBL/GenBank/DDBJ databases">
        <title>Genome public.</title>
        <authorList>
            <person name="Liu C."/>
            <person name="Sun Q."/>
        </authorList>
    </citation>
    <scope>NUCLEOTIDE SEQUENCE</scope>
    <source>
        <strain evidence="4">N12</strain>
    </source>
</reference>
<dbReference type="InterPro" id="IPR038143">
    <property type="entry name" value="NigD-like_C_dom_sf"/>
</dbReference>
<evidence type="ECO:0000256" key="1">
    <source>
        <dbReference type="SAM" id="SignalP"/>
    </source>
</evidence>
<evidence type="ECO:0000259" key="2">
    <source>
        <dbReference type="Pfam" id="PF12667"/>
    </source>
</evidence>
<dbReference type="InterPro" id="IPR035376">
    <property type="entry name" value="NigD_C"/>
</dbReference>
<feature type="domain" description="NigD-like C-terminal" evidence="3">
    <location>
        <begin position="119"/>
        <end position="237"/>
    </location>
</feature>
<gene>
    <name evidence="4" type="ORF">H8744_18115</name>
</gene>
<evidence type="ECO:0000313" key="5">
    <source>
        <dbReference type="Proteomes" id="UP000651085"/>
    </source>
</evidence>
<sequence length="264" mass="30341">MKRLKLIAATLLLLLVPFLQSCLDDDCNGFDCFPEDTELGIATIHLTDENSTNEYYFTLDNGKTVYPAIKKYNDSKKIIEGQRAFIYIKTIDNNSPEAVEGYDLNAELFYIETILTKPIIPLTKKTADSIGDDRINMTHHWVAQGYLTMEFQYYGTHNPNQKHMLNLVDNEDTELVDEEGYINLEFRHNAYDDGKADLGEGLVSFKLDKVAKEMETAKGLKIRVNTIYDGIKYYKIDLEKDTRSNEAMTTQQLNPSNYTDNTYY</sequence>
<dbReference type="InterPro" id="IPR038179">
    <property type="entry name" value="NigD-like_N_sf"/>
</dbReference>
<dbReference type="Gene3D" id="2.60.40.2370">
    <property type="entry name" value="NigD-like, C-terminal beta sandwich domain"/>
    <property type="match status" value="1"/>
</dbReference>
<comment type="caution">
    <text evidence="4">The sequence shown here is derived from an EMBL/GenBank/DDBJ whole genome shotgun (WGS) entry which is preliminary data.</text>
</comment>
<dbReference type="Gene3D" id="2.40.50.500">
    <property type="entry name" value="NigD-like N-terminal OB domain"/>
    <property type="match status" value="1"/>
</dbReference>
<accession>A0A926F3M3</accession>
<evidence type="ECO:0000259" key="3">
    <source>
        <dbReference type="Pfam" id="PF17415"/>
    </source>
</evidence>
<feature type="domain" description="NigD-like N-terminal OB" evidence="2">
    <location>
        <begin position="52"/>
        <end position="114"/>
    </location>
</feature>
<dbReference type="AlphaFoldDB" id="A0A926F3M3"/>
<keyword evidence="5" id="KW-1185">Reference proteome</keyword>
<dbReference type="Pfam" id="PF17415">
    <property type="entry name" value="NigD_C"/>
    <property type="match status" value="1"/>
</dbReference>
<dbReference type="PROSITE" id="PS51257">
    <property type="entry name" value="PROKAR_LIPOPROTEIN"/>
    <property type="match status" value="1"/>
</dbReference>
<dbReference type="EMBL" id="JACRTF010000001">
    <property type="protein sequence ID" value="MBC8595128.1"/>
    <property type="molecule type" value="Genomic_DNA"/>
</dbReference>
<feature type="chain" id="PRO_5038592075" evidence="1">
    <location>
        <begin position="22"/>
        <end position="264"/>
    </location>
</feature>
<keyword evidence="1" id="KW-0732">Signal</keyword>
<dbReference type="RefSeq" id="WP_262436199.1">
    <property type="nucleotide sequence ID" value="NZ_JACRTF010000001.1"/>
</dbReference>
<name>A0A926F3M3_9BACT</name>
<feature type="signal peptide" evidence="1">
    <location>
        <begin position="1"/>
        <end position="21"/>
    </location>
</feature>
<organism evidence="4 5">
    <name type="scientific">Jilunia laotingensis</name>
    <dbReference type="NCBI Taxonomy" id="2763675"/>
    <lineage>
        <taxon>Bacteria</taxon>
        <taxon>Pseudomonadati</taxon>
        <taxon>Bacteroidota</taxon>
        <taxon>Bacteroidia</taxon>
        <taxon>Bacteroidales</taxon>
        <taxon>Bacteroidaceae</taxon>
        <taxon>Jilunia</taxon>
    </lineage>
</organism>
<dbReference type="Proteomes" id="UP000651085">
    <property type="component" value="Unassembled WGS sequence"/>
</dbReference>
<evidence type="ECO:0000313" key="4">
    <source>
        <dbReference type="EMBL" id="MBC8595128.1"/>
    </source>
</evidence>